<dbReference type="AlphaFoldDB" id="A0A366XXA9"/>
<evidence type="ECO:0000256" key="1">
    <source>
        <dbReference type="SAM" id="Phobius"/>
    </source>
</evidence>
<reference evidence="2 3" key="1">
    <citation type="submission" date="2018-07" db="EMBL/GenBank/DDBJ databases">
        <title>Lottiidibacillus patelloidae gen. nov., sp. nov., isolated from the intestinal tract of a marine limpet and the reclassification of B. taeanensis BH030017T, B. algicola KMM 3737T and B. hwajinpoensis SW-72T as genus Lottiidibacillus.</title>
        <authorList>
            <person name="Liu R."/>
            <person name="Huang Z."/>
        </authorList>
    </citation>
    <scope>NUCLEOTIDE SEQUENCE [LARGE SCALE GENOMIC DNA]</scope>
    <source>
        <strain evidence="2 3">BH030017</strain>
    </source>
</reference>
<feature type="transmembrane region" description="Helical" evidence="1">
    <location>
        <begin position="20"/>
        <end position="38"/>
    </location>
</feature>
<evidence type="ECO:0000313" key="3">
    <source>
        <dbReference type="Proteomes" id="UP000253314"/>
    </source>
</evidence>
<dbReference type="PANTHER" id="PTHR37305:SF2">
    <property type="entry name" value="BACITRACIN TRANSPORT PERMEASE PROTEIN BCRB"/>
    <property type="match status" value="1"/>
</dbReference>
<accession>A0A366XXA9</accession>
<dbReference type="GO" id="GO:0140359">
    <property type="term" value="F:ABC-type transporter activity"/>
    <property type="evidence" value="ECO:0007669"/>
    <property type="project" value="InterPro"/>
</dbReference>
<feature type="transmembrane region" description="Helical" evidence="1">
    <location>
        <begin position="76"/>
        <end position="98"/>
    </location>
</feature>
<gene>
    <name evidence="2" type="ORF">DS031_14600</name>
</gene>
<keyword evidence="1" id="KW-1133">Transmembrane helix</keyword>
<keyword evidence="3" id="KW-1185">Reference proteome</keyword>
<organism evidence="2 3">
    <name type="scientific">Bacillus taeanensis</name>
    <dbReference type="NCBI Taxonomy" id="273032"/>
    <lineage>
        <taxon>Bacteria</taxon>
        <taxon>Bacillati</taxon>
        <taxon>Bacillota</taxon>
        <taxon>Bacilli</taxon>
        <taxon>Bacillales</taxon>
        <taxon>Bacillaceae</taxon>
        <taxon>Bacillus</taxon>
    </lineage>
</organism>
<comment type="caution">
    <text evidence="2">The sequence shown here is derived from an EMBL/GenBank/DDBJ whole genome shotgun (WGS) entry which is preliminary data.</text>
</comment>
<protein>
    <submittedName>
        <fullName evidence="2">Permease</fullName>
    </submittedName>
</protein>
<dbReference type="Proteomes" id="UP000253314">
    <property type="component" value="Unassembled WGS sequence"/>
</dbReference>
<feature type="transmembrane region" description="Helical" evidence="1">
    <location>
        <begin position="119"/>
        <end position="146"/>
    </location>
</feature>
<dbReference type="PANTHER" id="PTHR37305">
    <property type="entry name" value="INTEGRAL MEMBRANE PROTEIN-RELATED"/>
    <property type="match status" value="1"/>
</dbReference>
<evidence type="ECO:0000313" key="2">
    <source>
        <dbReference type="EMBL" id="RBW68773.1"/>
    </source>
</evidence>
<proteinExistence type="predicted"/>
<keyword evidence="1" id="KW-0812">Transmembrane</keyword>
<dbReference type="RefSeq" id="WP_113806815.1">
    <property type="nucleotide sequence ID" value="NZ_QOCW01000016.1"/>
</dbReference>
<feature type="transmembrane region" description="Helical" evidence="1">
    <location>
        <begin position="166"/>
        <end position="184"/>
    </location>
</feature>
<sequence>MNFALYKTMMKSNIKGFSSFGFGSAMYVALMTALYPMIADNAAEINKLMDVFPDALKQVIGVESLSSYGGFISAEYFGLFFPIILGIFSVMTASQLLAKLVDHRSMAYLLSTKVSRAQIAFTQAVVLVNGLILIVLLTFIGGVLAGKFLLDEQYSIGLKTFFEMNLVGFLLFFAVGGYSFLISSLCNDEKLALGIAGGFTFVLYGLDMIGKLTTDFEWLRNLTPFSLFEPSLISSGEANVLLSSLVLFGIGLVTYLGAGVVFKHRNLPL</sequence>
<keyword evidence="1" id="KW-0472">Membrane</keyword>
<feature type="transmembrane region" description="Helical" evidence="1">
    <location>
        <begin position="191"/>
        <end position="210"/>
    </location>
</feature>
<name>A0A366XXA9_9BACI</name>
<feature type="transmembrane region" description="Helical" evidence="1">
    <location>
        <begin position="240"/>
        <end position="262"/>
    </location>
</feature>
<dbReference type="GO" id="GO:0005886">
    <property type="term" value="C:plasma membrane"/>
    <property type="evidence" value="ECO:0007669"/>
    <property type="project" value="UniProtKB-SubCell"/>
</dbReference>
<dbReference type="EMBL" id="QOCW01000016">
    <property type="protein sequence ID" value="RBW68773.1"/>
    <property type="molecule type" value="Genomic_DNA"/>
</dbReference>
<dbReference type="OrthoDB" id="66636at2"/>